<dbReference type="AlphaFoldDB" id="A0A8H9G443"/>
<name>A0A8H9G443_9SPHI</name>
<dbReference type="EMBL" id="BMKM01000011">
    <property type="protein sequence ID" value="GGE31156.1"/>
    <property type="molecule type" value="Genomic_DNA"/>
</dbReference>
<evidence type="ECO:0000256" key="1">
    <source>
        <dbReference type="SAM" id="MobiDB-lite"/>
    </source>
</evidence>
<comment type="caution">
    <text evidence="2">The sequence shown here is derived from an EMBL/GenBank/DDBJ whole genome shotgun (WGS) entry which is preliminary data.</text>
</comment>
<reference evidence="2" key="1">
    <citation type="journal article" date="2014" name="Int. J. Syst. Evol. Microbiol.">
        <title>Complete genome sequence of Corynebacterium casei LMG S-19264T (=DSM 44701T), isolated from a smear-ripened cheese.</title>
        <authorList>
            <consortium name="US DOE Joint Genome Institute (JGI-PGF)"/>
            <person name="Walter F."/>
            <person name="Albersmeier A."/>
            <person name="Kalinowski J."/>
            <person name="Ruckert C."/>
        </authorList>
    </citation>
    <scope>NUCLEOTIDE SEQUENCE</scope>
    <source>
        <strain evidence="2">CGMCC 1.15966</strain>
    </source>
</reference>
<keyword evidence="3" id="KW-1185">Reference proteome</keyword>
<evidence type="ECO:0000313" key="3">
    <source>
        <dbReference type="Proteomes" id="UP000614460"/>
    </source>
</evidence>
<proteinExistence type="predicted"/>
<sequence length="104" mass="11266">MAPNTITVSPAAGPLTDKGDPEMDATTIPPIIPVNIPANNGAPDAMAIPKHNGNATKKTTILEGKSYFKSLFESFKKADVRVPNINLRFKFFNSTIDNKAQFAY</sequence>
<reference evidence="2" key="2">
    <citation type="submission" date="2020-09" db="EMBL/GenBank/DDBJ databases">
        <authorList>
            <person name="Sun Q."/>
            <person name="Zhou Y."/>
        </authorList>
    </citation>
    <scope>NUCLEOTIDE SEQUENCE</scope>
    <source>
        <strain evidence="2">CGMCC 1.15966</strain>
    </source>
</reference>
<feature type="region of interest" description="Disordered" evidence="1">
    <location>
        <begin position="1"/>
        <end position="27"/>
    </location>
</feature>
<gene>
    <name evidence="2" type="ORF">GCM10011516_31130</name>
</gene>
<accession>A0A8H9G443</accession>
<dbReference type="Proteomes" id="UP000614460">
    <property type="component" value="Unassembled WGS sequence"/>
</dbReference>
<evidence type="ECO:0000313" key="2">
    <source>
        <dbReference type="EMBL" id="GGE31156.1"/>
    </source>
</evidence>
<protein>
    <submittedName>
        <fullName evidence="2">Uncharacterized protein</fullName>
    </submittedName>
</protein>
<organism evidence="2 3">
    <name type="scientific">Sphingobacterium cellulitidis</name>
    <dbReference type="NCBI Taxonomy" id="1768011"/>
    <lineage>
        <taxon>Bacteria</taxon>
        <taxon>Pseudomonadati</taxon>
        <taxon>Bacteroidota</taxon>
        <taxon>Sphingobacteriia</taxon>
        <taxon>Sphingobacteriales</taxon>
        <taxon>Sphingobacteriaceae</taxon>
        <taxon>Sphingobacterium</taxon>
    </lineage>
</organism>